<dbReference type="Pfam" id="PF00512">
    <property type="entry name" value="HisKA"/>
    <property type="match status" value="1"/>
</dbReference>
<evidence type="ECO:0000256" key="2">
    <source>
        <dbReference type="ARBA" id="ARBA00004370"/>
    </source>
</evidence>
<dbReference type="SUPFAM" id="SSF158472">
    <property type="entry name" value="HAMP domain-like"/>
    <property type="match status" value="1"/>
</dbReference>
<dbReference type="InterPro" id="IPR036097">
    <property type="entry name" value="HisK_dim/P_sf"/>
</dbReference>
<evidence type="ECO:0000256" key="4">
    <source>
        <dbReference type="ARBA" id="ARBA00022553"/>
    </source>
</evidence>
<dbReference type="PANTHER" id="PTHR43547">
    <property type="entry name" value="TWO-COMPONENT HISTIDINE KINASE"/>
    <property type="match status" value="1"/>
</dbReference>
<comment type="caution">
    <text evidence="11">The sequence shown here is derived from an EMBL/GenBank/DDBJ whole genome shotgun (WGS) entry which is preliminary data.</text>
</comment>
<keyword evidence="6 11" id="KW-0418">Kinase</keyword>
<evidence type="ECO:0000256" key="7">
    <source>
        <dbReference type="ARBA" id="ARBA00023012"/>
    </source>
</evidence>
<dbReference type="Proteomes" id="UP000054010">
    <property type="component" value="Unassembled WGS sequence"/>
</dbReference>
<dbReference type="OrthoDB" id="9800372at2"/>
<dbReference type="GO" id="GO:0000155">
    <property type="term" value="F:phosphorelay sensor kinase activity"/>
    <property type="evidence" value="ECO:0007669"/>
    <property type="project" value="InterPro"/>
</dbReference>
<organism evidence="11 12">
    <name type="scientific">Oscillochloris trichoides DG-6</name>
    <dbReference type="NCBI Taxonomy" id="765420"/>
    <lineage>
        <taxon>Bacteria</taxon>
        <taxon>Bacillati</taxon>
        <taxon>Chloroflexota</taxon>
        <taxon>Chloroflexia</taxon>
        <taxon>Chloroflexales</taxon>
        <taxon>Chloroflexineae</taxon>
        <taxon>Oscillochloridaceae</taxon>
        <taxon>Oscillochloris</taxon>
    </lineage>
</organism>
<evidence type="ECO:0000256" key="6">
    <source>
        <dbReference type="ARBA" id="ARBA00022777"/>
    </source>
</evidence>
<dbReference type="Gene3D" id="6.10.340.10">
    <property type="match status" value="1"/>
</dbReference>
<feature type="domain" description="HAMP" evidence="10">
    <location>
        <begin position="85"/>
        <end position="137"/>
    </location>
</feature>
<dbReference type="InterPro" id="IPR003661">
    <property type="entry name" value="HisK_dim/P_dom"/>
</dbReference>
<dbReference type="InterPro" id="IPR003660">
    <property type="entry name" value="HAMP_dom"/>
</dbReference>
<evidence type="ECO:0000313" key="11">
    <source>
        <dbReference type="EMBL" id="EFO79075.1"/>
    </source>
</evidence>
<gene>
    <name evidence="11" type="ORF">OSCT_3076</name>
</gene>
<feature type="transmembrane region" description="Helical" evidence="8">
    <location>
        <begin position="12"/>
        <end position="36"/>
    </location>
</feature>
<feature type="transmembrane region" description="Helical" evidence="8">
    <location>
        <begin position="56"/>
        <end position="79"/>
    </location>
</feature>
<dbReference type="AlphaFoldDB" id="E1IIC5"/>
<dbReference type="InterPro" id="IPR004358">
    <property type="entry name" value="Sig_transdc_His_kin-like_C"/>
</dbReference>
<dbReference type="Pfam" id="PF00672">
    <property type="entry name" value="HAMP"/>
    <property type="match status" value="1"/>
</dbReference>
<dbReference type="PANTHER" id="PTHR43547:SF2">
    <property type="entry name" value="HYBRID SIGNAL TRANSDUCTION HISTIDINE KINASE C"/>
    <property type="match status" value="1"/>
</dbReference>
<dbReference type="InterPro" id="IPR036890">
    <property type="entry name" value="HATPase_C_sf"/>
</dbReference>
<reference evidence="11 12" key="1">
    <citation type="journal article" date="2011" name="J. Bacteriol.">
        <title>Draft genome sequence of the anoxygenic filamentous phototrophic bacterium Oscillochloris trichoides subsp. DG-6.</title>
        <authorList>
            <person name="Kuznetsov B.B."/>
            <person name="Ivanovsky R.N."/>
            <person name="Keppen O.I."/>
            <person name="Sukhacheva M.V."/>
            <person name="Bumazhkin B.K."/>
            <person name="Patutina E.O."/>
            <person name="Beletsky A.V."/>
            <person name="Mardanov A.V."/>
            <person name="Baslerov R.V."/>
            <person name="Panteleeva A.N."/>
            <person name="Kolganova T.V."/>
            <person name="Ravin N.V."/>
            <person name="Skryabin K.G."/>
        </authorList>
    </citation>
    <scope>NUCLEOTIDE SEQUENCE [LARGE SCALE GENOMIC DNA]</scope>
    <source>
        <strain evidence="11 12">DG-6</strain>
    </source>
</reference>
<evidence type="ECO:0000313" key="12">
    <source>
        <dbReference type="Proteomes" id="UP000054010"/>
    </source>
</evidence>
<dbReference type="SMART" id="SM00387">
    <property type="entry name" value="HATPase_c"/>
    <property type="match status" value="1"/>
</dbReference>
<keyword evidence="7" id="KW-0902">Two-component regulatory system</keyword>
<keyword evidence="8" id="KW-1133">Transmembrane helix</keyword>
<dbReference type="Pfam" id="PF02518">
    <property type="entry name" value="HATPase_c"/>
    <property type="match status" value="1"/>
</dbReference>
<name>E1IIC5_9CHLR</name>
<sequence>MRRFISLRWKLFASYVVINIFGMLLLIGMTHMMVVGSVSGTVTDPNEPMVTEEEALFVYLVDEGVIASAVTVMIFSVIVSNEFAQRIIQPIKDLSLASQEIAHGSYHIRLKARAEDELAVVGRSMNQLATSLEQTEQRRMALLSDVAHELRTPIMTIDSYAEGMIDGVIASDPANLAIIQREAARMRRLVDDFSLLSRAEAGQLTVNLQPLDLAQVVGYLTAQFRPECEDEGISLVVNLPAHLPLVYADQQRIEQVLINVLVNAIRYTPPGGTIKIRAELHPGSVRLLVQDSGIGIAPDQLPMIFDRFYRVDASRSRHSGGAGVGLTISRHLMHAQHGDIWAESPGLGAGSTFVIVLRTNGVS</sequence>
<dbReference type="InterPro" id="IPR003594">
    <property type="entry name" value="HATPase_dom"/>
</dbReference>
<evidence type="ECO:0000259" key="10">
    <source>
        <dbReference type="PROSITE" id="PS50885"/>
    </source>
</evidence>
<comment type="subcellular location">
    <subcellularLocation>
        <location evidence="2">Membrane</location>
    </subcellularLocation>
</comment>
<dbReference type="PROSITE" id="PS50109">
    <property type="entry name" value="HIS_KIN"/>
    <property type="match status" value="1"/>
</dbReference>
<evidence type="ECO:0000256" key="5">
    <source>
        <dbReference type="ARBA" id="ARBA00022679"/>
    </source>
</evidence>
<comment type="catalytic activity">
    <reaction evidence="1">
        <text>ATP + protein L-histidine = ADP + protein N-phospho-L-histidine.</text>
        <dbReference type="EC" id="2.7.13.3"/>
    </reaction>
</comment>
<dbReference type="PROSITE" id="PS50885">
    <property type="entry name" value="HAMP"/>
    <property type="match status" value="1"/>
</dbReference>
<evidence type="ECO:0000256" key="8">
    <source>
        <dbReference type="SAM" id="Phobius"/>
    </source>
</evidence>
<keyword evidence="8" id="KW-0472">Membrane</keyword>
<dbReference type="InterPro" id="IPR005467">
    <property type="entry name" value="His_kinase_dom"/>
</dbReference>
<keyword evidence="8" id="KW-0812">Transmembrane</keyword>
<dbReference type="FunFam" id="3.30.565.10:FF:000006">
    <property type="entry name" value="Sensor histidine kinase WalK"/>
    <property type="match status" value="1"/>
</dbReference>
<dbReference type="SMART" id="SM00304">
    <property type="entry name" value="HAMP"/>
    <property type="match status" value="1"/>
</dbReference>
<evidence type="ECO:0000259" key="9">
    <source>
        <dbReference type="PROSITE" id="PS50109"/>
    </source>
</evidence>
<dbReference type="SUPFAM" id="SSF55874">
    <property type="entry name" value="ATPase domain of HSP90 chaperone/DNA topoisomerase II/histidine kinase"/>
    <property type="match status" value="1"/>
</dbReference>
<dbReference type="PRINTS" id="PR00344">
    <property type="entry name" value="BCTRLSENSOR"/>
</dbReference>
<dbReference type="Gene3D" id="1.10.287.130">
    <property type="match status" value="1"/>
</dbReference>
<dbReference type="STRING" id="765420.OSCT_3076"/>
<proteinExistence type="predicted"/>
<feature type="domain" description="Histidine kinase" evidence="9">
    <location>
        <begin position="145"/>
        <end position="361"/>
    </location>
</feature>
<dbReference type="CDD" id="cd06225">
    <property type="entry name" value="HAMP"/>
    <property type="match status" value="1"/>
</dbReference>
<dbReference type="GO" id="GO:0016020">
    <property type="term" value="C:membrane"/>
    <property type="evidence" value="ECO:0007669"/>
    <property type="project" value="UniProtKB-SubCell"/>
</dbReference>
<dbReference type="CDD" id="cd00082">
    <property type="entry name" value="HisKA"/>
    <property type="match status" value="1"/>
</dbReference>
<evidence type="ECO:0000256" key="3">
    <source>
        <dbReference type="ARBA" id="ARBA00012438"/>
    </source>
</evidence>
<keyword evidence="5" id="KW-0808">Transferase</keyword>
<dbReference type="SMART" id="SM00388">
    <property type="entry name" value="HisKA"/>
    <property type="match status" value="1"/>
</dbReference>
<dbReference type="EC" id="2.7.13.3" evidence="3"/>
<dbReference type="SUPFAM" id="SSF47384">
    <property type="entry name" value="Homodimeric domain of signal transducing histidine kinase"/>
    <property type="match status" value="1"/>
</dbReference>
<accession>E1IIC5</accession>
<dbReference type="eggNOG" id="COG5002">
    <property type="taxonomic scope" value="Bacteria"/>
</dbReference>
<keyword evidence="12" id="KW-1185">Reference proteome</keyword>
<evidence type="ECO:0000256" key="1">
    <source>
        <dbReference type="ARBA" id="ARBA00000085"/>
    </source>
</evidence>
<protein>
    <recommendedName>
        <fullName evidence="3">histidine kinase</fullName>
        <ecNumber evidence="3">2.7.13.3</ecNumber>
    </recommendedName>
</protein>
<dbReference type="HOGENOM" id="CLU_000445_89_3_0"/>
<dbReference type="EMBL" id="ADVR01000131">
    <property type="protein sequence ID" value="EFO79075.1"/>
    <property type="molecule type" value="Genomic_DNA"/>
</dbReference>
<keyword evidence="4" id="KW-0597">Phosphoprotein</keyword>
<dbReference type="Gene3D" id="3.30.565.10">
    <property type="entry name" value="Histidine kinase-like ATPase, C-terminal domain"/>
    <property type="match status" value="1"/>
</dbReference>